<dbReference type="AlphaFoldDB" id="A0A5B7FS13"/>
<protein>
    <submittedName>
        <fullName evidence="1">Uncharacterized protein</fullName>
    </submittedName>
</protein>
<accession>A0A5B7FS13</accession>
<comment type="caution">
    <text evidence="1">The sequence shown here is derived from an EMBL/GenBank/DDBJ whole genome shotgun (WGS) entry which is preliminary data.</text>
</comment>
<sequence length="110" mass="11810">MWWDSKLGVDVSPIPRSPPYPVYATTSLPCLIKVICGGSKAFFEAVPGRVSARSRGAEDGGLLAASGKEKRTNLMYWRPYTAALSLTQYGTRGPLMAATGSHLGYVIQTS</sequence>
<evidence type="ECO:0000313" key="1">
    <source>
        <dbReference type="EMBL" id="MPC50201.1"/>
    </source>
</evidence>
<proteinExistence type="predicted"/>
<dbReference type="Proteomes" id="UP000324222">
    <property type="component" value="Unassembled WGS sequence"/>
</dbReference>
<reference evidence="1 2" key="1">
    <citation type="submission" date="2019-05" db="EMBL/GenBank/DDBJ databases">
        <title>Another draft genome of Portunus trituberculatus and its Hox gene families provides insights of decapod evolution.</title>
        <authorList>
            <person name="Jeong J.-H."/>
            <person name="Song I."/>
            <person name="Kim S."/>
            <person name="Choi T."/>
            <person name="Kim D."/>
            <person name="Ryu S."/>
            <person name="Kim W."/>
        </authorList>
    </citation>
    <scope>NUCLEOTIDE SEQUENCE [LARGE SCALE GENOMIC DNA]</scope>
    <source>
        <tissue evidence="1">Muscle</tissue>
    </source>
</reference>
<dbReference type="EMBL" id="VSRR010009341">
    <property type="protein sequence ID" value="MPC50201.1"/>
    <property type="molecule type" value="Genomic_DNA"/>
</dbReference>
<keyword evidence="2" id="KW-1185">Reference proteome</keyword>
<name>A0A5B7FS13_PORTR</name>
<evidence type="ECO:0000313" key="2">
    <source>
        <dbReference type="Proteomes" id="UP000324222"/>
    </source>
</evidence>
<gene>
    <name evidence="1" type="ORF">E2C01_044024</name>
</gene>
<organism evidence="1 2">
    <name type="scientific">Portunus trituberculatus</name>
    <name type="common">Swimming crab</name>
    <name type="synonym">Neptunus trituberculatus</name>
    <dbReference type="NCBI Taxonomy" id="210409"/>
    <lineage>
        <taxon>Eukaryota</taxon>
        <taxon>Metazoa</taxon>
        <taxon>Ecdysozoa</taxon>
        <taxon>Arthropoda</taxon>
        <taxon>Crustacea</taxon>
        <taxon>Multicrustacea</taxon>
        <taxon>Malacostraca</taxon>
        <taxon>Eumalacostraca</taxon>
        <taxon>Eucarida</taxon>
        <taxon>Decapoda</taxon>
        <taxon>Pleocyemata</taxon>
        <taxon>Brachyura</taxon>
        <taxon>Eubrachyura</taxon>
        <taxon>Portunoidea</taxon>
        <taxon>Portunidae</taxon>
        <taxon>Portuninae</taxon>
        <taxon>Portunus</taxon>
    </lineage>
</organism>